<protein>
    <submittedName>
        <fullName evidence="7">Tensin 4</fullName>
    </submittedName>
</protein>
<dbReference type="STRING" id="7897.ENSLACP00000014367"/>
<proteinExistence type="inferred from homology"/>
<dbReference type="Bgee" id="ENSLACG00000012644">
    <property type="expression patterns" value="Expressed in pectoral fin and 3 other cell types or tissues"/>
</dbReference>
<dbReference type="InterPro" id="IPR000980">
    <property type="entry name" value="SH2"/>
</dbReference>
<feature type="region of interest" description="Disordered" evidence="5">
    <location>
        <begin position="188"/>
        <end position="207"/>
    </location>
</feature>
<dbReference type="Gene3D" id="3.30.505.10">
    <property type="entry name" value="SH2 domain"/>
    <property type="match status" value="1"/>
</dbReference>
<dbReference type="InterPro" id="IPR036860">
    <property type="entry name" value="SH2_dom_sf"/>
</dbReference>
<comment type="subcellular location">
    <subcellularLocation>
        <location evidence="1">Cell junction</location>
        <location evidence="1">Focal adhesion</location>
    </subcellularLocation>
</comment>
<dbReference type="PANTHER" id="PTHR45734">
    <property type="entry name" value="TENSIN"/>
    <property type="match status" value="1"/>
</dbReference>
<evidence type="ECO:0000313" key="8">
    <source>
        <dbReference type="Proteomes" id="UP000008672"/>
    </source>
</evidence>
<dbReference type="SMART" id="SM00462">
    <property type="entry name" value="PTB"/>
    <property type="match status" value="1"/>
</dbReference>
<reference evidence="7" key="2">
    <citation type="submission" date="2025-08" db="UniProtKB">
        <authorList>
            <consortium name="Ensembl"/>
        </authorList>
    </citation>
    <scope>IDENTIFICATION</scope>
</reference>
<dbReference type="CDD" id="cd01213">
    <property type="entry name" value="PTB_tensin"/>
    <property type="match status" value="1"/>
</dbReference>
<feature type="compositionally biased region" description="Low complexity" evidence="5">
    <location>
        <begin position="251"/>
        <end position="263"/>
    </location>
</feature>
<dbReference type="FunCoup" id="H3AXJ6">
    <property type="interactions" value="110"/>
</dbReference>
<evidence type="ECO:0000256" key="3">
    <source>
        <dbReference type="ARBA" id="ARBA00022999"/>
    </source>
</evidence>
<organism evidence="7 8">
    <name type="scientific">Latimeria chalumnae</name>
    <name type="common">Coelacanth</name>
    <dbReference type="NCBI Taxonomy" id="7897"/>
    <lineage>
        <taxon>Eukaryota</taxon>
        <taxon>Metazoa</taxon>
        <taxon>Chordata</taxon>
        <taxon>Craniata</taxon>
        <taxon>Vertebrata</taxon>
        <taxon>Euteleostomi</taxon>
        <taxon>Coelacanthiformes</taxon>
        <taxon>Coelacanthidae</taxon>
        <taxon>Latimeria</taxon>
    </lineage>
</organism>
<dbReference type="InterPro" id="IPR051484">
    <property type="entry name" value="Tensin_PTEN_phosphatase"/>
</dbReference>
<dbReference type="Ensembl" id="ENSLACT00000014467.1">
    <property type="protein sequence ID" value="ENSLACP00000014367.1"/>
    <property type="gene ID" value="ENSLACG00000012644.1"/>
</dbReference>
<dbReference type="AlphaFoldDB" id="H3AXJ6"/>
<accession>H3AXJ6</accession>
<sequence length="745" mass="80641">MSQVIPSHVLRVGQSICLSSNTQEIPLDRGLHPMAPSGCLSSEDCYYCAERWATQPFMVPTHTRCHSPHSASEKGEAMGQSQAGPEGVINQEDLPVSPTLDVSIENLNQLILELDPTFKPISTGNDTLKAKPVPSSKGIITRFIKKQLSSLKPNYVEMAPAQGLPHQLFQHSVGPTLSTASKSKSVYVSPSVQDSSPTNKNLMLSGSPKSEAHLTQQVFHNQNWGDHHAPSTLTPSEGPLIPQHAQKDRVSSGSSCLASSSPGSENILRTLHLQRAQRRPSGVSILSTSPGSDTSYILGSCHSLLGDDVDGFERKSYRSAGSPFGSTWSFASLNSPNLISPGPQKIYFSDQGPDAFGHQVGTTLHQTPSAPAAKSVPTVSLHHTKGHANSCPPSVNNSIADIPILLVNGSSGYKMASTVSKNHRASAEDSINPLSAFFGESIKKSQSSSISSLEGPCMDGQPTMKFVMDTSKYWFKPSITREQAIELLKDKEAGLFIVRDSTSHRGAFGLAMKVLTSPFANSQRGGGSCNDSSELVRHYLIESTTKGVRLKGSSEEPYFGSLSALVYQHAITPLALSCKLTIPKQDFTADEESSPNSTLRNPASQTKKLAVCNVFYLSSVSMETLTGQSAIQKAVSSTFEMDPLPTPTIVHFKVTDQGITLTDVQRKLFFRRHYPIDTLSFCGMDPESRKWQKQCRSARIFGFVAKSQKDKMENICHLFAEYDVVQPASPAIELLGSLLEGSENM</sequence>
<reference evidence="7" key="3">
    <citation type="submission" date="2025-09" db="UniProtKB">
        <authorList>
            <consortium name="Ensembl"/>
        </authorList>
    </citation>
    <scope>IDENTIFICATION</scope>
</reference>
<dbReference type="Pfam" id="PF08416">
    <property type="entry name" value="PTB"/>
    <property type="match status" value="1"/>
</dbReference>
<dbReference type="SMART" id="SM00252">
    <property type="entry name" value="SH2"/>
    <property type="match status" value="1"/>
</dbReference>
<evidence type="ECO:0000256" key="5">
    <source>
        <dbReference type="SAM" id="MobiDB-lite"/>
    </source>
</evidence>
<dbReference type="InterPro" id="IPR011993">
    <property type="entry name" value="PH-like_dom_sf"/>
</dbReference>
<keyword evidence="3 4" id="KW-0727">SH2 domain</keyword>
<dbReference type="InParanoid" id="H3AXJ6"/>
<dbReference type="GeneTree" id="ENSGT00940000160142"/>
<reference evidence="8" key="1">
    <citation type="submission" date="2011-08" db="EMBL/GenBank/DDBJ databases">
        <title>The draft genome of Latimeria chalumnae.</title>
        <authorList>
            <person name="Di Palma F."/>
            <person name="Alfoldi J."/>
            <person name="Johnson J."/>
            <person name="Berlin A."/>
            <person name="Gnerre S."/>
            <person name="Jaffe D."/>
            <person name="MacCallum I."/>
            <person name="Young S."/>
            <person name="Walker B.J."/>
            <person name="Lander E."/>
            <person name="Lindblad-Toh K."/>
        </authorList>
    </citation>
    <scope>NUCLEOTIDE SEQUENCE [LARGE SCALE GENOMIC DNA]</scope>
    <source>
        <strain evidence="8">Wild caught</strain>
    </source>
</reference>
<feature type="compositionally biased region" description="Polar residues" evidence="5">
    <location>
        <begin position="193"/>
        <end position="207"/>
    </location>
</feature>
<gene>
    <name evidence="7" type="primary">TNS4</name>
</gene>
<evidence type="ECO:0000259" key="6">
    <source>
        <dbReference type="PROSITE" id="PS50001"/>
    </source>
</evidence>
<dbReference type="eggNOG" id="KOG1930">
    <property type="taxonomic scope" value="Eukaryota"/>
</dbReference>
<dbReference type="GO" id="GO:0005925">
    <property type="term" value="C:focal adhesion"/>
    <property type="evidence" value="ECO:0007669"/>
    <property type="project" value="UniProtKB-SubCell"/>
</dbReference>
<evidence type="ECO:0000313" key="7">
    <source>
        <dbReference type="Ensembl" id="ENSLACP00000014367.1"/>
    </source>
</evidence>
<dbReference type="SUPFAM" id="SSF55550">
    <property type="entry name" value="SH2 domain"/>
    <property type="match status" value="1"/>
</dbReference>
<dbReference type="InterPro" id="IPR033929">
    <property type="entry name" value="Tensin_PTB"/>
</dbReference>
<dbReference type="InterPro" id="IPR006020">
    <property type="entry name" value="PTB/PI_dom"/>
</dbReference>
<dbReference type="Gene3D" id="2.30.29.30">
    <property type="entry name" value="Pleckstrin-homology domain (PH domain)/Phosphotyrosine-binding domain (PTB)"/>
    <property type="match status" value="1"/>
</dbReference>
<keyword evidence="8" id="KW-1185">Reference proteome</keyword>
<dbReference type="PANTHER" id="PTHR45734:SF6">
    <property type="entry name" value="TENSIN-4"/>
    <property type="match status" value="1"/>
</dbReference>
<dbReference type="OMA" id="QHTITAY"/>
<feature type="domain" description="SH2" evidence="6">
    <location>
        <begin position="474"/>
        <end position="584"/>
    </location>
</feature>
<feature type="region of interest" description="Disordered" evidence="5">
    <location>
        <begin position="64"/>
        <end position="86"/>
    </location>
</feature>
<dbReference type="Pfam" id="PF00017">
    <property type="entry name" value="SH2"/>
    <property type="match status" value="1"/>
</dbReference>
<dbReference type="SUPFAM" id="SSF50729">
    <property type="entry name" value="PH domain-like"/>
    <property type="match status" value="1"/>
</dbReference>
<name>H3AXJ6_LATCH</name>
<dbReference type="EMBL" id="AFYH01112497">
    <property type="status" value="NOT_ANNOTATED_CDS"/>
    <property type="molecule type" value="Genomic_DNA"/>
</dbReference>
<feature type="region of interest" description="Disordered" evidence="5">
    <location>
        <begin position="223"/>
        <end position="263"/>
    </location>
</feature>
<dbReference type="InterPro" id="IPR013625">
    <property type="entry name" value="PTB"/>
</dbReference>
<dbReference type="PROSITE" id="PS50001">
    <property type="entry name" value="SH2"/>
    <property type="match status" value="1"/>
</dbReference>
<evidence type="ECO:0000256" key="2">
    <source>
        <dbReference type="ARBA" id="ARBA00007881"/>
    </source>
</evidence>
<evidence type="ECO:0000256" key="4">
    <source>
        <dbReference type="PROSITE-ProRule" id="PRU00191"/>
    </source>
</evidence>
<comment type="similarity">
    <text evidence="2">Belongs to the PTEN phosphatase protein family.</text>
</comment>
<dbReference type="EMBL" id="AFYH01112496">
    <property type="status" value="NOT_ANNOTATED_CDS"/>
    <property type="molecule type" value="Genomic_DNA"/>
</dbReference>
<dbReference type="Proteomes" id="UP000008672">
    <property type="component" value="Unassembled WGS sequence"/>
</dbReference>
<dbReference type="HOGENOM" id="CLU_398985_0_0_1"/>
<evidence type="ECO:0000256" key="1">
    <source>
        <dbReference type="ARBA" id="ARBA00004246"/>
    </source>
</evidence>